<dbReference type="SUPFAM" id="SSF52540">
    <property type="entry name" value="P-loop containing nucleoside triphosphate hydrolases"/>
    <property type="match status" value="1"/>
</dbReference>
<proteinExistence type="predicted"/>
<gene>
    <name evidence="2" type="ORF">IBE52_10035</name>
</gene>
<dbReference type="PANTHER" id="PTHR43581:SF4">
    <property type="entry name" value="ATP_GTP PHOSPHATASE"/>
    <property type="match status" value="1"/>
</dbReference>
<dbReference type="RefSeq" id="WP_200167640.1">
    <property type="nucleotide sequence ID" value="NZ_JACTSG010000007.1"/>
</dbReference>
<evidence type="ECO:0000313" key="2">
    <source>
        <dbReference type="EMBL" id="MBK2303253.1"/>
    </source>
</evidence>
<name>A0ABS1GEI1_9GAMM</name>
<reference evidence="2 3" key="1">
    <citation type="submission" date="2020-08" db="EMBL/GenBank/DDBJ databases">
        <title>Comparative genomics of Francisella species.</title>
        <authorList>
            <person name="Sahl J."/>
            <person name="Sjodin A."/>
            <person name="Wagner D."/>
            <person name="Forsman M."/>
        </authorList>
    </citation>
    <scope>NUCLEOTIDE SEQUENCE [LARGE SCALE GENOMIC DNA]</scope>
    <source>
        <strain evidence="2 3">F1093</strain>
    </source>
</reference>
<dbReference type="InterPro" id="IPR051396">
    <property type="entry name" value="Bact_Antivir_Def_Nuclease"/>
</dbReference>
<accession>A0ABS1GEI1</accession>
<evidence type="ECO:0000259" key="1">
    <source>
        <dbReference type="Pfam" id="PF13175"/>
    </source>
</evidence>
<dbReference type="Proteomes" id="UP000760407">
    <property type="component" value="Unassembled WGS sequence"/>
</dbReference>
<protein>
    <submittedName>
        <fullName evidence="2">AAA family ATPase</fullName>
    </submittedName>
</protein>
<dbReference type="InterPro" id="IPR041685">
    <property type="entry name" value="AAA_GajA/Old/RecF-like"/>
</dbReference>
<feature type="domain" description="Endonuclease GajA/Old nuclease/RecF-like AAA" evidence="1">
    <location>
        <begin position="27"/>
        <end position="368"/>
    </location>
</feature>
<comment type="caution">
    <text evidence="2">The sequence shown here is derived from an EMBL/GenBank/DDBJ whole genome shotgun (WGS) entry which is preliminary data.</text>
</comment>
<dbReference type="Gene3D" id="3.40.50.300">
    <property type="entry name" value="P-loop containing nucleotide triphosphate hydrolases"/>
    <property type="match status" value="1"/>
</dbReference>
<keyword evidence="3" id="KW-1185">Reference proteome</keyword>
<evidence type="ECO:0000313" key="3">
    <source>
        <dbReference type="Proteomes" id="UP000760407"/>
    </source>
</evidence>
<sequence>MIIGLYLRHIKAYKGINFIPIGHKHRFISYVGENGIGKSSILEALDSFFNIKKYTLNKDAIEDGISIPNNPYILPIFLIEKTKITQNKKEFNILSDFFWSVDKDSMGTNSKMKEFFDIRESISNRKDTHYLLAIGETINLKGTSKISFGGFHKNKNFLEAILDTKISDIEDAVQDLDILVDKAIWKKILQYLKELYAYVYFPVELEIESFTKIETVEMQKVFDKNLKNEINEALSNVKFTGTDGINTKLDSFVDNIETKLEKKYCYDTGVQRGNTVTQTDITEKIIEAYFQKRVLYKDKKRVSELSAGEKRQALINLVYAFLIKSERSRNVIIAIDEPENSLHTSLCYDQFEKLYEISNSNQVLVTTHWYGFLPTISKGFSHFINIINDSLNFETYDLYDYKARIKHDIKSTNSTKPYDMSLKSTNDLVQSIFYSLIKDKPYNWLIVEGVSEKKYFDFFFEKEISEKKLRILCLGGNAKVSELYEYLELPIKNEKNNLKGKVYCLIDTDKKEHKKYITSDYGNLKIRRLSNNDNNIETSLLALNHSDNSICEIEQSLHPIIFREVMSELDVNDEYKVKSIEDENGNTHFIKNFRNLDIHKFFEENSGENKVIFAEKYVDIMSQKDAPNQYIPKWINEIRGYFNNK</sequence>
<dbReference type="PANTHER" id="PTHR43581">
    <property type="entry name" value="ATP/GTP PHOSPHATASE"/>
    <property type="match status" value="1"/>
</dbReference>
<organism evidence="2 3">
    <name type="scientific">Francisella philomiragia</name>
    <dbReference type="NCBI Taxonomy" id="28110"/>
    <lineage>
        <taxon>Bacteria</taxon>
        <taxon>Pseudomonadati</taxon>
        <taxon>Pseudomonadota</taxon>
        <taxon>Gammaproteobacteria</taxon>
        <taxon>Thiotrichales</taxon>
        <taxon>Francisellaceae</taxon>
        <taxon>Francisella</taxon>
    </lineage>
</organism>
<dbReference type="Pfam" id="PF13175">
    <property type="entry name" value="AAA_15"/>
    <property type="match status" value="1"/>
</dbReference>
<dbReference type="EMBL" id="JACTSG010000007">
    <property type="protein sequence ID" value="MBK2303253.1"/>
    <property type="molecule type" value="Genomic_DNA"/>
</dbReference>
<dbReference type="InterPro" id="IPR027417">
    <property type="entry name" value="P-loop_NTPase"/>
</dbReference>